<organism evidence="2 3">
    <name type="scientific">Massilia horti</name>
    <dbReference type="NCBI Taxonomy" id="2562153"/>
    <lineage>
        <taxon>Bacteria</taxon>
        <taxon>Pseudomonadati</taxon>
        <taxon>Pseudomonadota</taxon>
        <taxon>Betaproteobacteria</taxon>
        <taxon>Burkholderiales</taxon>
        <taxon>Oxalobacteraceae</taxon>
        <taxon>Telluria group</taxon>
        <taxon>Massilia</taxon>
    </lineage>
</organism>
<comment type="caution">
    <text evidence="2">The sequence shown here is derived from an EMBL/GenBank/DDBJ whole genome shotgun (WGS) entry which is preliminary data.</text>
</comment>
<name>A0A4Y9SXF3_9BURK</name>
<feature type="signal peptide" evidence="1">
    <location>
        <begin position="1"/>
        <end position="21"/>
    </location>
</feature>
<evidence type="ECO:0008006" key="4">
    <source>
        <dbReference type="Google" id="ProtNLM"/>
    </source>
</evidence>
<reference evidence="2 3" key="1">
    <citation type="submission" date="2019-03" db="EMBL/GenBank/DDBJ databases">
        <title>Draft genome of Massilia hortus sp. nov., a novel bacterial species of the Oxalobacteraceae family.</title>
        <authorList>
            <person name="Peta V."/>
            <person name="Raths R."/>
            <person name="Bucking H."/>
        </authorList>
    </citation>
    <scope>NUCLEOTIDE SEQUENCE [LARGE SCALE GENOMIC DNA]</scope>
    <source>
        <strain evidence="2 3">ONC3</strain>
    </source>
</reference>
<proteinExistence type="predicted"/>
<dbReference type="EMBL" id="SPUM01000094">
    <property type="protein sequence ID" value="TFW31315.1"/>
    <property type="molecule type" value="Genomic_DNA"/>
</dbReference>
<dbReference type="RefSeq" id="WP_135190356.1">
    <property type="nucleotide sequence ID" value="NZ_SPUM01000094.1"/>
</dbReference>
<keyword evidence="1" id="KW-0732">Signal</keyword>
<evidence type="ECO:0000313" key="2">
    <source>
        <dbReference type="EMBL" id="TFW31315.1"/>
    </source>
</evidence>
<keyword evidence="3" id="KW-1185">Reference proteome</keyword>
<evidence type="ECO:0000256" key="1">
    <source>
        <dbReference type="SAM" id="SignalP"/>
    </source>
</evidence>
<dbReference type="AlphaFoldDB" id="A0A4Y9SXF3"/>
<dbReference type="Proteomes" id="UP000297258">
    <property type="component" value="Unassembled WGS sequence"/>
</dbReference>
<protein>
    <recommendedName>
        <fullName evidence="4">DUF2268 domain-containing protein</fullName>
    </recommendedName>
</protein>
<sequence length="327" mass="36233">MMKKLVALALIFLTASGAASAGLPGTDSAAPAHRVTFSFHSAFLMNLHHFLCDMAVHKDKLSNVVWQITPTENEMRTLSKAIDFYRANYALLGIREDPTMISIKRALSVDDTRSDITGLGLPPALAAVLAEAAPIYAKDLWPVHDKSNRAWIARASDLDAAYGAEIQAAVERDMEAPFPSGPIRTDVVFDTGSRQGAYTDEQIVMPSARVDYQDFASLEMLYHEATHTTVTEPLEEAIDTHLKNTGRNPDSDLWHVVQFYTVGAATHDVLARHGKPGYETYADKRGLYTGYWAPFMPVINSAWRRHMAGEIDMREAVKQMVDRLPAQ</sequence>
<gene>
    <name evidence="2" type="ORF">E4O92_14020</name>
</gene>
<dbReference type="OrthoDB" id="6282766at2"/>
<evidence type="ECO:0000313" key="3">
    <source>
        <dbReference type="Proteomes" id="UP000297258"/>
    </source>
</evidence>
<feature type="chain" id="PRO_5021336202" description="DUF2268 domain-containing protein" evidence="1">
    <location>
        <begin position="22"/>
        <end position="327"/>
    </location>
</feature>
<accession>A0A4Y9SXF3</accession>